<dbReference type="AlphaFoldDB" id="A0AAN9RJR5"/>
<feature type="domain" description="EF-hand" evidence="3">
    <location>
        <begin position="8"/>
        <end position="43"/>
    </location>
</feature>
<dbReference type="SUPFAM" id="SSF47473">
    <property type="entry name" value="EF-hand"/>
    <property type="match status" value="1"/>
</dbReference>
<protein>
    <recommendedName>
        <fullName evidence="3">EF-hand domain-containing protein</fullName>
    </recommendedName>
</protein>
<comment type="caution">
    <text evidence="4">The sequence shown here is derived from an EMBL/GenBank/DDBJ whole genome shotgun (WGS) entry which is preliminary data.</text>
</comment>
<dbReference type="Gene3D" id="1.10.238.10">
    <property type="entry name" value="EF-hand"/>
    <property type="match status" value="1"/>
</dbReference>
<feature type="transmembrane region" description="Helical" evidence="2">
    <location>
        <begin position="36"/>
        <end position="63"/>
    </location>
</feature>
<evidence type="ECO:0000259" key="3">
    <source>
        <dbReference type="PROSITE" id="PS50222"/>
    </source>
</evidence>
<evidence type="ECO:0000256" key="1">
    <source>
        <dbReference type="ARBA" id="ARBA00022837"/>
    </source>
</evidence>
<dbReference type="PROSITE" id="PS00018">
    <property type="entry name" value="EF_HAND_1"/>
    <property type="match status" value="1"/>
</dbReference>
<keyword evidence="2" id="KW-0812">Transmembrane</keyword>
<organism evidence="4 5">
    <name type="scientific">Phaseolus coccineus</name>
    <name type="common">Scarlet runner bean</name>
    <name type="synonym">Phaseolus multiflorus</name>
    <dbReference type="NCBI Taxonomy" id="3886"/>
    <lineage>
        <taxon>Eukaryota</taxon>
        <taxon>Viridiplantae</taxon>
        <taxon>Streptophyta</taxon>
        <taxon>Embryophyta</taxon>
        <taxon>Tracheophyta</taxon>
        <taxon>Spermatophyta</taxon>
        <taxon>Magnoliopsida</taxon>
        <taxon>eudicotyledons</taxon>
        <taxon>Gunneridae</taxon>
        <taxon>Pentapetalae</taxon>
        <taxon>rosids</taxon>
        <taxon>fabids</taxon>
        <taxon>Fabales</taxon>
        <taxon>Fabaceae</taxon>
        <taxon>Papilionoideae</taxon>
        <taxon>50 kb inversion clade</taxon>
        <taxon>NPAAA clade</taxon>
        <taxon>indigoferoid/millettioid clade</taxon>
        <taxon>Phaseoleae</taxon>
        <taxon>Phaseolus</taxon>
    </lineage>
</organism>
<dbReference type="InterPro" id="IPR011992">
    <property type="entry name" value="EF-hand-dom_pair"/>
</dbReference>
<keyword evidence="1" id="KW-0106">Calcium</keyword>
<evidence type="ECO:0000313" key="5">
    <source>
        <dbReference type="Proteomes" id="UP001374584"/>
    </source>
</evidence>
<dbReference type="InterPro" id="IPR018247">
    <property type="entry name" value="EF_Hand_1_Ca_BS"/>
</dbReference>
<proteinExistence type="predicted"/>
<name>A0AAN9RJR5_PHACN</name>
<dbReference type="EMBL" id="JAYMYR010000003">
    <property type="protein sequence ID" value="KAK7374149.1"/>
    <property type="molecule type" value="Genomic_DNA"/>
</dbReference>
<gene>
    <name evidence="4" type="ORF">VNO80_07575</name>
</gene>
<dbReference type="Proteomes" id="UP001374584">
    <property type="component" value="Unassembled WGS sequence"/>
</dbReference>
<evidence type="ECO:0000256" key="2">
    <source>
        <dbReference type="SAM" id="Phobius"/>
    </source>
</evidence>
<dbReference type="PROSITE" id="PS50222">
    <property type="entry name" value="EF_HAND_2"/>
    <property type="match status" value="1"/>
</dbReference>
<dbReference type="InterPro" id="IPR002048">
    <property type="entry name" value="EF_hand_dom"/>
</dbReference>
<sequence length="80" mass="8816">MARLGHALMAEELTGMIKEADTNGGGMMNLQEFSRAITATAFSLVFLLHSFCPFSAFTVISLLCDVVSPYTDEREKQIKI</sequence>
<accession>A0AAN9RJR5</accession>
<keyword evidence="2" id="KW-1133">Transmembrane helix</keyword>
<evidence type="ECO:0000313" key="4">
    <source>
        <dbReference type="EMBL" id="KAK7374149.1"/>
    </source>
</evidence>
<dbReference type="GO" id="GO:0005509">
    <property type="term" value="F:calcium ion binding"/>
    <property type="evidence" value="ECO:0007669"/>
    <property type="project" value="InterPro"/>
</dbReference>
<keyword evidence="2" id="KW-0472">Membrane</keyword>
<keyword evidence="5" id="KW-1185">Reference proteome</keyword>
<reference evidence="4 5" key="1">
    <citation type="submission" date="2024-01" db="EMBL/GenBank/DDBJ databases">
        <title>The genomes of 5 underutilized Papilionoideae crops provide insights into root nodulation and disease resistanc.</title>
        <authorList>
            <person name="Jiang F."/>
        </authorList>
    </citation>
    <scope>NUCLEOTIDE SEQUENCE [LARGE SCALE GENOMIC DNA]</scope>
    <source>
        <strain evidence="4">JINMINGXINNONG_FW02</strain>
        <tissue evidence="4">Leaves</tissue>
    </source>
</reference>